<reference evidence="1 2" key="1">
    <citation type="submission" date="2018-03" db="EMBL/GenBank/DDBJ databases">
        <title>Genomic Encyclopedia of Archaeal and Bacterial Type Strains, Phase II (KMG-II): from individual species to whole genera.</title>
        <authorList>
            <person name="Goeker M."/>
        </authorList>
    </citation>
    <scope>NUCLEOTIDE SEQUENCE [LARGE SCALE GENOMIC DNA]</scope>
    <source>
        <strain evidence="1 2">DSM 18107</strain>
    </source>
</reference>
<keyword evidence="2" id="KW-1185">Reference proteome</keyword>
<protein>
    <submittedName>
        <fullName evidence="1">Uncharacterized protein</fullName>
    </submittedName>
</protein>
<evidence type="ECO:0000313" key="2">
    <source>
        <dbReference type="Proteomes" id="UP000240978"/>
    </source>
</evidence>
<accession>A0A2P8FQ22</accession>
<gene>
    <name evidence="1" type="ORF">CLV42_117155</name>
</gene>
<evidence type="ECO:0000313" key="1">
    <source>
        <dbReference type="EMBL" id="PSL23797.1"/>
    </source>
</evidence>
<dbReference type="RefSeq" id="WP_245901760.1">
    <property type="nucleotide sequence ID" value="NZ_PYGK01000017.1"/>
</dbReference>
<comment type="caution">
    <text evidence="1">The sequence shown here is derived from an EMBL/GenBank/DDBJ whole genome shotgun (WGS) entry which is preliminary data.</text>
</comment>
<dbReference type="EMBL" id="PYGK01000017">
    <property type="protein sequence ID" value="PSL23797.1"/>
    <property type="molecule type" value="Genomic_DNA"/>
</dbReference>
<organism evidence="1 2">
    <name type="scientific">Chitinophaga ginsengisoli</name>
    <dbReference type="NCBI Taxonomy" id="363837"/>
    <lineage>
        <taxon>Bacteria</taxon>
        <taxon>Pseudomonadati</taxon>
        <taxon>Bacteroidota</taxon>
        <taxon>Chitinophagia</taxon>
        <taxon>Chitinophagales</taxon>
        <taxon>Chitinophagaceae</taxon>
        <taxon>Chitinophaga</taxon>
    </lineage>
</organism>
<dbReference type="AlphaFoldDB" id="A0A2P8FQ22"/>
<sequence>MKYEQIAPANISEQEKIYRTFISNDPVLSYFLATGSIPPNARFVKEAIYTDIGFLAFISPYFKEVYVQAIRAAFALKDINLMSDVAANPMLLNTAYRMQAFDELLADLEEKKTKLAAMHHKLVMYDPLEFGDLLAYTDASTISNMNYLPVEFLEFRSAYAALVVKVIRALVNRDLPTSLTMVCNLCELTVDMPTLQDVHALCKLIHEADNEQKGMECDRERLSRYISSLGRRHRYDSWP</sequence>
<name>A0A2P8FQ22_9BACT</name>
<proteinExistence type="predicted"/>
<dbReference type="Proteomes" id="UP000240978">
    <property type="component" value="Unassembled WGS sequence"/>
</dbReference>